<name>A0A7M1RW81_9CAUD</name>
<keyword evidence="1" id="KW-1133">Transmembrane helix</keyword>
<organism evidence="2 3">
    <name type="scientific">uncultured phage cr10_1</name>
    <dbReference type="NCBI Taxonomy" id="2772066"/>
    <lineage>
        <taxon>Viruses</taxon>
        <taxon>Duplodnaviria</taxon>
        <taxon>Heunggongvirae</taxon>
        <taxon>Uroviricota</taxon>
        <taxon>Caudoviricetes</taxon>
        <taxon>Crassvirales</taxon>
        <taxon>Suoliviridae</taxon>
        <taxon>Boorivirinae</taxon>
        <taxon>Canhaevirus</taxon>
        <taxon>Canhaevirus hiberniae</taxon>
    </lineage>
</organism>
<sequence>MTVEAMIVTCVIVCIILLLRKRRKEKRRAQILNDLYIIDRDCRIIKGNIINSDFIGILTNLAFLRDSLKKESLNDVIPKSLLMDIQVLLNTNEEEIGLEDFRTNVVRMINVVLIRLQGIYKLIIYS</sequence>
<accession>A0A7M1RW81</accession>
<dbReference type="KEGG" id="vg:65129167"/>
<protein>
    <submittedName>
        <fullName evidence="2">Uncharacterized protein</fullName>
    </submittedName>
</protein>
<evidence type="ECO:0000313" key="2">
    <source>
        <dbReference type="EMBL" id="QOR58687.1"/>
    </source>
</evidence>
<dbReference type="GeneID" id="65129167"/>
<proteinExistence type="predicted"/>
<keyword evidence="1" id="KW-0812">Transmembrane</keyword>
<dbReference type="Proteomes" id="UP000593744">
    <property type="component" value="Segment"/>
</dbReference>
<keyword evidence="3" id="KW-1185">Reference proteome</keyword>
<dbReference type="EMBL" id="MT774382">
    <property type="protein sequence ID" value="QOR58687.1"/>
    <property type="molecule type" value="Genomic_DNA"/>
</dbReference>
<dbReference type="RefSeq" id="YP_010110845.1">
    <property type="nucleotide sequence ID" value="NC_055875.1"/>
</dbReference>
<feature type="transmembrane region" description="Helical" evidence="1">
    <location>
        <begin position="6"/>
        <end position="22"/>
    </location>
</feature>
<reference evidence="2 3" key="1">
    <citation type="submission" date="2020-07" db="EMBL/GenBank/DDBJ databases">
        <title>Taxonomic proposal: Crassvirales, a new order of highly abundant and diverse bacterial viruses.</title>
        <authorList>
            <person name="Shkoporov A.N."/>
            <person name="Stockdale S.R."/>
            <person name="Guerin E."/>
            <person name="Ross R.P."/>
            <person name="Hill C."/>
        </authorList>
    </citation>
    <scope>NUCLEOTIDE SEQUENCE [LARGE SCALE GENOMIC DNA]</scope>
</reference>
<evidence type="ECO:0000313" key="3">
    <source>
        <dbReference type="Proteomes" id="UP000593744"/>
    </source>
</evidence>
<evidence type="ECO:0000256" key="1">
    <source>
        <dbReference type="SAM" id="Phobius"/>
    </source>
</evidence>
<keyword evidence="1" id="KW-0472">Membrane</keyword>